<evidence type="ECO:0000313" key="2">
    <source>
        <dbReference type="Proteomes" id="UP001083770"/>
    </source>
</evidence>
<accession>A0ABT4LS85</accession>
<evidence type="ECO:0000313" key="1">
    <source>
        <dbReference type="EMBL" id="MCZ4297181.1"/>
    </source>
</evidence>
<gene>
    <name evidence="1" type="ORF">O4G74_03820</name>
</gene>
<dbReference type="EMBL" id="JAPWGW010000001">
    <property type="protein sequence ID" value="MCZ4297181.1"/>
    <property type="molecule type" value="Genomic_DNA"/>
</dbReference>
<reference evidence="1" key="1">
    <citation type="submission" date="2022-12" db="EMBL/GenBank/DDBJ databases">
        <title>Bacterial isolates from different developmental stages of Nematostella vectensis.</title>
        <authorList>
            <person name="Fraune S."/>
        </authorList>
    </citation>
    <scope>NUCLEOTIDE SEQUENCE</scope>
    <source>
        <strain evidence="1">G21632-S1</strain>
    </source>
</reference>
<proteinExistence type="predicted"/>
<organism evidence="1 2">
    <name type="scientific">Henriciella marina</name>
    <dbReference type="NCBI Taxonomy" id="453851"/>
    <lineage>
        <taxon>Bacteria</taxon>
        <taxon>Pseudomonadati</taxon>
        <taxon>Pseudomonadota</taxon>
        <taxon>Alphaproteobacteria</taxon>
        <taxon>Hyphomonadales</taxon>
        <taxon>Hyphomonadaceae</taxon>
        <taxon>Henriciella</taxon>
    </lineage>
</organism>
<dbReference type="RefSeq" id="WP_269401335.1">
    <property type="nucleotide sequence ID" value="NZ_JAPWGW010000001.1"/>
</dbReference>
<dbReference type="Proteomes" id="UP001083770">
    <property type="component" value="Unassembled WGS sequence"/>
</dbReference>
<protein>
    <submittedName>
        <fullName evidence="1">Uncharacterized protein</fullName>
    </submittedName>
</protein>
<sequence length="46" mass="5105">MINVSTFQSLQTVDGQRDYNFLQAPSYDIDDNERAVISRVARAGAA</sequence>
<name>A0ABT4LS85_9PROT</name>
<keyword evidence="2" id="KW-1185">Reference proteome</keyword>
<comment type="caution">
    <text evidence="1">The sequence shown here is derived from an EMBL/GenBank/DDBJ whole genome shotgun (WGS) entry which is preliminary data.</text>
</comment>